<keyword evidence="3" id="KW-0813">Transport</keyword>
<evidence type="ECO:0000313" key="11">
    <source>
        <dbReference type="EMBL" id="KNB74469.1"/>
    </source>
</evidence>
<dbReference type="PANTHER" id="PTHR30532">
    <property type="entry name" value="IRON III DICITRATE-BINDING PERIPLASMIC PROTEIN"/>
    <property type="match status" value="1"/>
</dbReference>
<dbReference type="InterPro" id="IPR002491">
    <property type="entry name" value="ABC_transptr_periplasmic_BD"/>
</dbReference>
<name>A0A0K9Z0I6_9BACL</name>
<comment type="caution">
    <text evidence="11">The sequence shown here is derived from an EMBL/GenBank/DDBJ whole genome shotgun (WGS) entry which is preliminary data.</text>
</comment>
<dbReference type="GO" id="GO:0005886">
    <property type="term" value="C:plasma membrane"/>
    <property type="evidence" value="ECO:0007669"/>
    <property type="project" value="UniProtKB-SubCell"/>
</dbReference>
<gene>
    <name evidence="10" type="primary">fecB_1</name>
    <name evidence="11" type="ORF">ADS79_01900</name>
    <name evidence="10" type="ORF">BRE01_16150</name>
</gene>
<accession>A0A0K9Z0I6</accession>
<evidence type="ECO:0000256" key="3">
    <source>
        <dbReference type="ARBA" id="ARBA00022448"/>
    </source>
</evidence>
<keyword evidence="5" id="KW-0564">Palmitate</keyword>
<organism evidence="11 12">
    <name type="scientific">Brevibacillus reuszeri</name>
    <dbReference type="NCBI Taxonomy" id="54915"/>
    <lineage>
        <taxon>Bacteria</taxon>
        <taxon>Bacillati</taxon>
        <taxon>Bacillota</taxon>
        <taxon>Bacilli</taxon>
        <taxon>Bacillales</taxon>
        <taxon>Paenibacillaceae</taxon>
        <taxon>Brevibacillus</taxon>
    </lineage>
</organism>
<dbReference type="Proteomes" id="UP000036834">
    <property type="component" value="Unassembled WGS sequence"/>
</dbReference>
<reference evidence="12" key="1">
    <citation type="submission" date="2015-07" db="EMBL/GenBank/DDBJ databases">
        <title>Genome sequencing project for genomic taxonomy and phylogenomics of Bacillus-like bacteria.</title>
        <authorList>
            <person name="Liu B."/>
            <person name="Wang J."/>
            <person name="Zhu Y."/>
            <person name="Liu G."/>
            <person name="Chen Q."/>
            <person name="Chen Z."/>
            <person name="Lan J."/>
            <person name="Che J."/>
            <person name="Ge C."/>
            <person name="Shi H."/>
            <person name="Pan Z."/>
            <person name="Liu X."/>
        </authorList>
    </citation>
    <scope>NUCLEOTIDE SEQUENCE [LARGE SCALE GENOMIC DNA]</scope>
    <source>
        <strain evidence="12">DSM 9887</strain>
    </source>
</reference>
<dbReference type="FunFam" id="3.40.50.1980:FF:000003">
    <property type="entry name" value="Iron ABC transporter substrate-binding protein"/>
    <property type="match status" value="1"/>
</dbReference>
<dbReference type="GO" id="GO:1901678">
    <property type="term" value="P:iron coordination entity transport"/>
    <property type="evidence" value="ECO:0007669"/>
    <property type="project" value="UniProtKB-ARBA"/>
</dbReference>
<evidence type="ECO:0000313" key="12">
    <source>
        <dbReference type="Proteomes" id="UP000036834"/>
    </source>
</evidence>
<comment type="similarity">
    <text evidence="2">Belongs to the bacterial solute-binding protein 8 family.</text>
</comment>
<proteinExistence type="inferred from homology"/>
<keyword evidence="13" id="KW-1185">Reference proteome</keyword>
<evidence type="ECO:0000256" key="2">
    <source>
        <dbReference type="ARBA" id="ARBA00008814"/>
    </source>
</evidence>
<sequence>MKRNTGVQHIRHILLSLFLVSMLAVLAGCGGTANQAQQTQAPASTAPAATEAPKDASTPAPADTGEVREIKHAMGTTAIKGEPKRVVILTNEGTEALLALSVKPVGAVQSWEGEPWHDHIKAEMDGVEALGYEDQPNLEAIVSLNPDLIIGNKVRHEKIYDQLSKVAPTVFSEELSGRWKTNFALYAETLNKKAEGEKVMKEFDDRVAAAKEKLGPKAAMKVSVAKFSKKGVQIYQKDTFSGVLFEQLGVARPASQDVNNFAELLSEEGMSAMDGDILFYWVSEAKGSTEITDMAKKWMDSPIFKSLNVTKNNQVFRVNETIWNTAGGIKAANLLLDDFMQRIDGK</sequence>
<dbReference type="GO" id="GO:0030288">
    <property type="term" value="C:outer membrane-bounded periplasmic space"/>
    <property type="evidence" value="ECO:0007669"/>
    <property type="project" value="TreeGrafter"/>
</dbReference>
<evidence type="ECO:0000256" key="7">
    <source>
        <dbReference type="SAM" id="MobiDB-lite"/>
    </source>
</evidence>
<evidence type="ECO:0000256" key="1">
    <source>
        <dbReference type="ARBA" id="ARBA00004193"/>
    </source>
</evidence>
<dbReference type="SUPFAM" id="SSF53807">
    <property type="entry name" value="Helical backbone' metal receptor"/>
    <property type="match status" value="1"/>
</dbReference>
<dbReference type="Proteomes" id="UP000319578">
    <property type="component" value="Unassembled WGS sequence"/>
</dbReference>
<dbReference type="PANTHER" id="PTHR30532:SF21">
    <property type="entry name" value="SIDEROPHORE-BINDING LIPOPROTEIN YFIY-RELATED"/>
    <property type="match status" value="1"/>
</dbReference>
<evidence type="ECO:0000313" key="13">
    <source>
        <dbReference type="Proteomes" id="UP000319578"/>
    </source>
</evidence>
<dbReference type="PATRIC" id="fig|54915.3.peg.5535"/>
<dbReference type="Pfam" id="PF01497">
    <property type="entry name" value="Peripla_BP_2"/>
    <property type="match status" value="1"/>
</dbReference>
<dbReference type="RefSeq" id="WP_049736713.1">
    <property type="nucleotide sequence ID" value="NZ_BJON01000006.1"/>
</dbReference>
<evidence type="ECO:0000313" key="10">
    <source>
        <dbReference type="EMBL" id="GED67913.1"/>
    </source>
</evidence>
<protein>
    <submittedName>
        <fullName evidence="11">ABC transporter substrate-binding protein</fullName>
    </submittedName>
    <submittedName>
        <fullName evidence="10">Iron siderophore-binding protein</fullName>
    </submittedName>
</protein>
<feature type="chain" id="PRO_5038696769" evidence="8">
    <location>
        <begin position="28"/>
        <end position="346"/>
    </location>
</feature>
<reference evidence="10 13" key="3">
    <citation type="submission" date="2019-06" db="EMBL/GenBank/DDBJ databases">
        <title>Whole genome shotgun sequence of Brevibacillus reuszeri NBRC 15719.</title>
        <authorList>
            <person name="Hosoyama A."/>
            <person name="Uohara A."/>
            <person name="Ohji S."/>
            <person name="Ichikawa N."/>
        </authorList>
    </citation>
    <scope>NUCLEOTIDE SEQUENCE [LARGE SCALE GENOMIC DNA]</scope>
    <source>
        <strain evidence="10 13">NBRC 15719</strain>
    </source>
</reference>
<evidence type="ECO:0000256" key="8">
    <source>
        <dbReference type="SAM" id="SignalP"/>
    </source>
</evidence>
<comment type="subcellular location">
    <subcellularLocation>
        <location evidence="1">Cell membrane</location>
        <topology evidence="1">Lipid-anchor</topology>
    </subcellularLocation>
</comment>
<dbReference type="InterPro" id="IPR051313">
    <property type="entry name" value="Bact_iron-sidero_bind"/>
</dbReference>
<dbReference type="AlphaFoldDB" id="A0A0K9Z0I6"/>
<feature type="region of interest" description="Disordered" evidence="7">
    <location>
        <begin position="38"/>
        <end position="64"/>
    </location>
</feature>
<dbReference type="OrthoDB" id="9793175at2"/>
<evidence type="ECO:0000256" key="4">
    <source>
        <dbReference type="ARBA" id="ARBA00022729"/>
    </source>
</evidence>
<dbReference type="STRING" id="54915.ADS79_01900"/>
<evidence type="ECO:0000256" key="5">
    <source>
        <dbReference type="ARBA" id="ARBA00023139"/>
    </source>
</evidence>
<evidence type="ECO:0000256" key="6">
    <source>
        <dbReference type="ARBA" id="ARBA00023288"/>
    </source>
</evidence>
<evidence type="ECO:0000259" key="9">
    <source>
        <dbReference type="PROSITE" id="PS50983"/>
    </source>
</evidence>
<keyword evidence="4 8" id="KW-0732">Signal</keyword>
<dbReference type="PROSITE" id="PS50983">
    <property type="entry name" value="FE_B12_PBP"/>
    <property type="match status" value="1"/>
</dbReference>
<feature type="signal peptide" evidence="8">
    <location>
        <begin position="1"/>
        <end position="27"/>
    </location>
</feature>
<dbReference type="EMBL" id="LGIQ01000002">
    <property type="protein sequence ID" value="KNB74469.1"/>
    <property type="molecule type" value="Genomic_DNA"/>
</dbReference>
<feature type="compositionally biased region" description="Low complexity" evidence="7">
    <location>
        <begin position="38"/>
        <end position="51"/>
    </location>
</feature>
<feature type="domain" description="Fe/B12 periplasmic-binding" evidence="9">
    <location>
        <begin position="85"/>
        <end position="346"/>
    </location>
</feature>
<dbReference type="PROSITE" id="PS51257">
    <property type="entry name" value="PROKAR_LIPOPROTEIN"/>
    <property type="match status" value="1"/>
</dbReference>
<reference evidence="11" key="2">
    <citation type="submission" date="2015-07" db="EMBL/GenBank/DDBJ databases">
        <title>MeaNS - Measles Nucleotide Surveillance Program.</title>
        <authorList>
            <person name="Tran T."/>
            <person name="Druce J."/>
        </authorList>
    </citation>
    <scope>NUCLEOTIDE SEQUENCE</scope>
    <source>
        <strain evidence="11">DSM 9887</strain>
    </source>
</reference>
<dbReference type="EMBL" id="BJON01000006">
    <property type="protein sequence ID" value="GED67913.1"/>
    <property type="molecule type" value="Genomic_DNA"/>
</dbReference>
<dbReference type="CDD" id="cd01146">
    <property type="entry name" value="FhuD"/>
    <property type="match status" value="1"/>
</dbReference>
<keyword evidence="6" id="KW-0449">Lipoprotein</keyword>
<dbReference type="Gene3D" id="3.40.50.1980">
    <property type="entry name" value="Nitrogenase molybdenum iron protein domain"/>
    <property type="match status" value="2"/>
</dbReference>